<evidence type="ECO:0000256" key="1">
    <source>
        <dbReference type="ARBA" id="ARBA00007626"/>
    </source>
</evidence>
<dbReference type="Proteomes" id="UP000593562">
    <property type="component" value="Unassembled WGS sequence"/>
</dbReference>
<evidence type="ECO:0000256" key="3">
    <source>
        <dbReference type="PROSITE-ProRule" id="PRU00708"/>
    </source>
</evidence>
<dbReference type="InterPro" id="IPR011990">
    <property type="entry name" value="TPR-like_helical_dom_sf"/>
</dbReference>
<sequence>MATRAQFANLIRNKLRFDHWRPISSHASAIESKPNIGGRSLKSQILKPELPLTVTTLLQNWVNEGHKITVPHLRNISRQLEKSRRYKQVLEILTWRGTHIGLELSPIEHFNKMELTLKIHGLMEAEEYFAQLPNTSSQKAVCLPLLHAYVKERAVEKAEAFMVKLYSLGLLVEPHAYNEMMKLYVATSQYEKVVSVIQEMKQNKVSLNVLSYNLWLDSCGKLSSVASADKVFKEMANDKTVAVGWSTLATLANIYTKAGLDERATLALKNAEKKLSSARRRGHLFLMTIYVSLKNKEEVLRLWEASKVVPGRITCADYMCILLCLVKVGGLRQAERVFMEWESTRLSLKYDIRVSNVLLGAYARNGFMNKAESLHARTLEKGGCPNYKTWEILMEGWVKNHEMDKAIDAMKTGFALLKHSNWRPAPDIRPAPDVLLAIVEYFEKHRNLEEAISYIRLLHGFGLASLPLYKSLLRMHASAQRPAFDILQMMEKDEIEKDDETASLIQLS</sequence>
<comment type="similarity">
    <text evidence="1">Belongs to the PPR family. P subfamily.</text>
</comment>
<dbReference type="InParanoid" id="A0A7J7D1H6"/>
<evidence type="ECO:0000313" key="5">
    <source>
        <dbReference type="Proteomes" id="UP000593562"/>
    </source>
</evidence>
<dbReference type="Gene3D" id="1.25.40.10">
    <property type="entry name" value="Tetratricopeptide repeat domain"/>
    <property type="match status" value="2"/>
</dbReference>
<dbReference type="PANTHER" id="PTHR45717:SF13">
    <property type="entry name" value="OS02G0796400 PROTEIN"/>
    <property type="match status" value="1"/>
</dbReference>
<dbReference type="PROSITE" id="PS51375">
    <property type="entry name" value="PPR"/>
    <property type="match status" value="2"/>
</dbReference>
<dbReference type="Pfam" id="PF13812">
    <property type="entry name" value="PPR_3"/>
    <property type="match status" value="1"/>
</dbReference>
<feature type="repeat" description="PPR" evidence="3">
    <location>
        <begin position="173"/>
        <end position="207"/>
    </location>
</feature>
<accession>A0A7J7D1H6</accession>
<dbReference type="InterPro" id="IPR002885">
    <property type="entry name" value="PPR_rpt"/>
</dbReference>
<evidence type="ECO:0000256" key="2">
    <source>
        <dbReference type="ARBA" id="ARBA00022737"/>
    </source>
</evidence>
<dbReference type="NCBIfam" id="TIGR00756">
    <property type="entry name" value="PPR"/>
    <property type="match status" value="2"/>
</dbReference>
<proteinExistence type="inferred from homology"/>
<dbReference type="EMBL" id="JAAARO010000011">
    <property type="protein sequence ID" value="KAF5740180.1"/>
    <property type="molecule type" value="Genomic_DNA"/>
</dbReference>
<keyword evidence="5" id="KW-1185">Reference proteome</keyword>
<keyword evidence="2" id="KW-0677">Repeat</keyword>
<feature type="repeat" description="PPR" evidence="3">
    <location>
        <begin position="351"/>
        <end position="385"/>
    </location>
</feature>
<evidence type="ECO:0000313" key="4">
    <source>
        <dbReference type="EMBL" id="KAF5740180.1"/>
    </source>
</evidence>
<dbReference type="PANTHER" id="PTHR45717">
    <property type="entry name" value="OS12G0527900 PROTEIN"/>
    <property type="match status" value="1"/>
</dbReference>
<dbReference type="FunCoup" id="A0A7J7D1H6">
    <property type="interactions" value="914"/>
</dbReference>
<comment type="caution">
    <text evidence="4">The sequence shown here is derived from an EMBL/GenBank/DDBJ whole genome shotgun (WGS) entry which is preliminary data.</text>
</comment>
<name>A0A7J7D1H6_TRIWF</name>
<gene>
    <name evidence="4" type="ORF">HS088_TW11G00246</name>
</gene>
<dbReference type="OrthoDB" id="1146105at2759"/>
<dbReference type="GO" id="GO:0005739">
    <property type="term" value="C:mitochondrion"/>
    <property type="evidence" value="ECO:0007669"/>
    <property type="project" value="TreeGrafter"/>
</dbReference>
<dbReference type="GO" id="GO:0003729">
    <property type="term" value="F:mRNA binding"/>
    <property type="evidence" value="ECO:0007669"/>
    <property type="project" value="UniProtKB-ARBA"/>
</dbReference>
<dbReference type="AlphaFoldDB" id="A0A7J7D1H6"/>
<reference evidence="4 5" key="1">
    <citation type="journal article" date="2020" name="Nat. Commun.">
        <title>Genome of Tripterygium wilfordii and identification of cytochrome P450 involved in triptolide biosynthesis.</title>
        <authorList>
            <person name="Tu L."/>
            <person name="Su P."/>
            <person name="Zhang Z."/>
            <person name="Gao L."/>
            <person name="Wang J."/>
            <person name="Hu T."/>
            <person name="Zhou J."/>
            <person name="Zhang Y."/>
            <person name="Zhao Y."/>
            <person name="Liu Y."/>
            <person name="Song Y."/>
            <person name="Tong Y."/>
            <person name="Lu Y."/>
            <person name="Yang J."/>
            <person name="Xu C."/>
            <person name="Jia M."/>
            <person name="Peters R.J."/>
            <person name="Huang L."/>
            <person name="Gao W."/>
        </authorList>
    </citation>
    <scope>NUCLEOTIDE SEQUENCE [LARGE SCALE GENOMIC DNA]</scope>
    <source>
        <strain evidence="5">cv. XIE 37</strain>
        <tissue evidence="4">Leaf</tissue>
    </source>
</reference>
<dbReference type="Pfam" id="PF01535">
    <property type="entry name" value="PPR"/>
    <property type="match status" value="1"/>
</dbReference>
<protein>
    <submittedName>
        <fullName evidence="4">Pentatricopeptide repeat-containing protein</fullName>
    </submittedName>
</protein>
<organism evidence="4 5">
    <name type="scientific">Tripterygium wilfordii</name>
    <name type="common">Thunder God vine</name>
    <dbReference type="NCBI Taxonomy" id="458696"/>
    <lineage>
        <taxon>Eukaryota</taxon>
        <taxon>Viridiplantae</taxon>
        <taxon>Streptophyta</taxon>
        <taxon>Embryophyta</taxon>
        <taxon>Tracheophyta</taxon>
        <taxon>Spermatophyta</taxon>
        <taxon>Magnoliopsida</taxon>
        <taxon>eudicotyledons</taxon>
        <taxon>Gunneridae</taxon>
        <taxon>Pentapetalae</taxon>
        <taxon>rosids</taxon>
        <taxon>fabids</taxon>
        <taxon>Celastrales</taxon>
        <taxon>Celastraceae</taxon>
        <taxon>Tripterygium</taxon>
    </lineage>
</organism>